<sequence length="268" mass="29064">MQNEIQETGTPEIPPVDPAVPDATVPTRAPRRHGRGRTTLLIAAALVLGAVAGTVTGYAVQYHRPPTALPPLAQQKLDSPKALAPDNATTAKSINANRWHKTDGDLTDLLIEAPAGAKVEAEGYDTLDSFATTFEKPDFALRSDVKDGFRRLATRVWTQGDVLVEVRLVQYRDFAGADEYQKSQASYMPGKGSAGNDGVAVPGVPAELGHVWIDSEAHAEPGYMPVRQGRAIVRRGDIVLDVFYFDKRGRAISEGDVLDLAKRQLERL</sequence>
<name>A0ABT7H1F0_9ACTN</name>
<dbReference type="RefSeq" id="WP_285345246.1">
    <property type="nucleotide sequence ID" value="NZ_JASITI010000042.1"/>
</dbReference>
<gene>
    <name evidence="3" type="ORF">QEZ40_004761</name>
</gene>
<organism evidence="3 4">
    <name type="scientific">Streptomyces katrae</name>
    <dbReference type="NCBI Taxonomy" id="68223"/>
    <lineage>
        <taxon>Bacteria</taxon>
        <taxon>Bacillati</taxon>
        <taxon>Actinomycetota</taxon>
        <taxon>Actinomycetes</taxon>
        <taxon>Kitasatosporales</taxon>
        <taxon>Streptomycetaceae</taxon>
        <taxon>Streptomyces</taxon>
    </lineage>
</organism>
<proteinExistence type="predicted"/>
<keyword evidence="2" id="KW-0812">Transmembrane</keyword>
<keyword evidence="4" id="KW-1185">Reference proteome</keyword>
<accession>A0ABT7H1F0</accession>
<reference evidence="3 4" key="1">
    <citation type="submission" date="2023-05" db="EMBL/GenBank/DDBJ databases">
        <title>Sequencing and Assembly of Streptomyces sp. NP73.</title>
        <authorList>
            <person name="Konwar A.N."/>
            <person name="Saikia K."/>
            <person name="Thakur D."/>
        </authorList>
    </citation>
    <scope>NUCLEOTIDE SEQUENCE [LARGE SCALE GENOMIC DNA]</scope>
    <source>
        <strain evidence="3 4">NP73</strain>
    </source>
</reference>
<feature type="region of interest" description="Disordered" evidence="1">
    <location>
        <begin position="1"/>
        <end position="33"/>
    </location>
</feature>
<keyword evidence="2" id="KW-0472">Membrane</keyword>
<dbReference type="EMBL" id="JASITI010000042">
    <property type="protein sequence ID" value="MDK9499341.1"/>
    <property type="molecule type" value="Genomic_DNA"/>
</dbReference>
<evidence type="ECO:0008006" key="5">
    <source>
        <dbReference type="Google" id="ProtNLM"/>
    </source>
</evidence>
<comment type="caution">
    <text evidence="3">The sequence shown here is derived from an EMBL/GenBank/DDBJ whole genome shotgun (WGS) entry which is preliminary data.</text>
</comment>
<keyword evidence="2" id="KW-1133">Transmembrane helix</keyword>
<evidence type="ECO:0000313" key="4">
    <source>
        <dbReference type="Proteomes" id="UP001223390"/>
    </source>
</evidence>
<evidence type="ECO:0000256" key="2">
    <source>
        <dbReference type="SAM" id="Phobius"/>
    </source>
</evidence>
<protein>
    <recommendedName>
        <fullName evidence="5">Tat pathway signal sequence domain protein</fullName>
    </recommendedName>
</protein>
<evidence type="ECO:0000313" key="3">
    <source>
        <dbReference type="EMBL" id="MDK9499341.1"/>
    </source>
</evidence>
<dbReference type="Proteomes" id="UP001223390">
    <property type="component" value="Unassembled WGS sequence"/>
</dbReference>
<feature type="transmembrane region" description="Helical" evidence="2">
    <location>
        <begin position="40"/>
        <end position="60"/>
    </location>
</feature>
<evidence type="ECO:0000256" key="1">
    <source>
        <dbReference type="SAM" id="MobiDB-lite"/>
    </source>
</evidence>